<dbReference type="EMBL" id="ACPB03020579">
    <property type="status" value="NOT_ANNOTATED_CDS"/>
    <property type="molecule type" value="Genomic_DNA"/>
</dbReference>
<dbReference type="eggNOG" id="KOG2933">
    <property type="taxonomic scope" value="Eukaryota"/>
</dbReference>
<proteinExistence type="predicted"/>
<dbReference type="InterPro" id="IPR024395">
    <property type="entry name" value="CLASP_N_dom"/>
</dbReference>
<feature type="region of interest" description="Disordered" evidence="1">
    <location>
        <begin position="180"/>
        <end position="273"/>
    </location>
</feature>
<dbReference type="GO" id="GO:0000226">
    <property type="term" value="P:microtubule cytoskeleton organization"/>
    <property type="evidence" value="ECO:0007669"/>
    <property type="project" value="UniProtKB-ARBA"/>
</dbReference>
<feature type="compositionally biased region" description="Polar residues" evidence="1">
    <location>
        <begin position="223"/>
        <end position="257"/>
    </location>
</feature>
<protein>
    <submittedName>
        <fullName evidence="2">TOG domain-containing protein</fullName>
    </submittedName>
</protein>
<dbReference type="GO" id="GO:0008017">
    <property type="term" value="F:microtubule binding"/>
    <property type="evidence" value="ECO:0007669"/>
    <property type="project" value="TreeGrafter"/>
</dbReference>
<dbReference type="VEuPathDB" id="VectorBase:RPRC000540"/>
<dbReference type="GO" id="GO:0005929">
    <property type="term" value="C:cilium"/>
    <property type="evidence" value="ECO:0007669"/>
    <property type="project" value="TreeGrafter"/>
</dbReference>
<organism evidence="2 3">
    <name type="scientific">Rhodnius prolixus</name>
    <name type="common">Triatomid bug</name>
    <dbReference type="NCBI Taxonomy" id="13249"/>
    <lineage>
        <taxon>Eukaryota</taxon>
        <taxon>Metazoa</taxon>
        <taxon>Ecdysozoa</taxon>
        <taxon>Arthropoda</taxon>
        <taxon>Hexapoda</taxon>
        <taxon>Insecta</taxon>
        <taxon>Pterygota</taxon>
        <taxon>Neoptera</taxon>
        <taxon>Paraneoptera</taxon>
        <taxon>Hemiptera</taxon>
        <taxon>Heteroptera</taxon>
        <taxon>Panheteroptera</taxon>
        <taxon>Cimicomorpha</taxon>
        <taxon>Reduviidae</taxon>
        <taxon>Triatominae</taxon>
        <taxon>Rhodnius</taxon>
    </lineage>
</organism>
<dbReference type="GO" id="GO:0005881">
    <property type="term" value="C:cytoplasmic microtubule"/>
    <property type="evidence" value="ECO:0007669"/>
    <property type="project" value="TreeGrafter"/>
</dbReference>
<dbReference type="Gene3D" id="1.25.10.10">
    <property type="entry name" value="Leucine-rich Repeat Variant"/>
    <property type="match status" value="1"/>
</dbReference>
<dbReference type="AlphaFoldDB" id="T1H941"/>
<accession>T1H941</accession>
<dbReference type="Proteomes" id="UP000015103">
    <property type="component" value="Unassembled WGS sequence"/>
</dbReference>
<dbReference type="InterPro" id="IPR016024">
    <property type="entry name" value="ARM-type_fold"/>
</dbReference>
<dbReference type="PANTHER" id="PTHR21567:SF87">
    <property type="entry name" value="CRESCERIN-LIKE PROTEIN CHE-12"/>
    <property type="match status" value="1"/>
</dbReference>
<dbReference type="InterPro" id="IPR011989">
    <property type="entry name" value="ARM-like"/>
</dbReference>
<sequence length="531" mass="58127">MWLGCCYLRSGSVAPAPLLDNNIKKENIKEKWRLLDHRRPFCCFSPAIIAQKDVASPPPATGITVIELPPYSTPVSRNGAIIRENGIRVATTQSTLTDNALSKSEVSLAKSDLSTTRSVSLTASSPSLHQLGSNTAVSDETTVLGRQDEQITSTPGTSVTSSLVSVNSQLQLEDVDAVEEEEVAAAAEEEEFSEEVIQRPPEIEPEEEVPPPPATPPKDFDANSLNNESKSTGTPNSEVCSESSRNTQGSILTLNSTHSDKTDDRPKRRIPRAIELRTKPKLQLGVKELKTTNLYPPTLPPLEHPKEAFTKALLQLDNPEWEVVMQGLQTLVRLSRHHGKLLQNSTHNLVVPLTKHVRNLRSQVSRGACQCTGELFLTLGRFLDSEVEDLAGALLCRMADTNKFLRADSSAALDAMVDSTSPVKSVAALVTKGAKHQNAIVRGATCRLLLRICIRLGPDRTMALPKETRDSILITGAKFLTEGSLETRRYAKEMFTILSKDSQLTSILNDIVPSNIMRSIHKVLCRIVAKQ</sequence>
<dbReference type="InParanoid" id="T1H941"/>
<dbReference type="PANTHER" id="PTHR21567">
    <property type="entry name" value="CLASP"/>
    <property type="match status" value="1"/>
</dbReference>
<feature type="compositionally biased region" description="Acidic residues" evidence="1">
    <location>
        <begin position="180"/>
        <end position="194"/>
    </location>
</feature>
<reference evidence="2" key="1">
    <citation type="submission" date="2015-05" db="UniProtKB">
        <authorList>
            <consortium name="EnsemblMetazoa"/>
        </authorList>
    </citation>
    <scope>IDENTIFICATION</scope>
</reference>
<keyword evidence="3" id="KW-1185">Reference proteome</keyword>
<dbReference type="HOGENOM" id="CLU_513226_0_0_1"/>
<evidence type="ECO:0000313" key="3">
    <source>
        <dbReference type="Proteomes" id="UP000015103"/>
    </source>
</evidence>
<evidence type="ECO:0000256" key="1">
    <source>
        <dbReference type="SAM" id="MobiDB-lite"/>
    </source>
</evidence>
<feature type="compositionally biased region" description="Basic and acidic residues" evidence="1">
    <location>
        <begin position="258"/>
        <end position="273"/>
    </location>
</feature>
<evidence type="ECO:0000313" key="2">
    <source>
        <dbReference type="EnsemblMetazoa" id="RPRC000540-PA"/>
    </source>
</evidence>
<dbReference type="SMART" id="SM01349">
    <property type="entry name" value="TOG"/>
    <property type="match status" value="1"/>
</dbReference>
<dbReference type="SUPFAM" id="SSF48371">
    <property type="entry name" value="ARM repeat"/>
    <property type="match status" value="1"/>
</dbReference>
<dbReference type="Pfam" id="PF12348">
    <property type="entry name" value="CLASP_N"/>
    <property type="match status" value="1"/>
</dbReference>
<dbReference type="InterPro" id="IPR034085">
    <property type="entry name" value="TOG"/>
</dbReference>
<name>T1H941_RHOPR</name>
<dbReference type="EnsemblMetazoa" id="RPRC000540-RA">
    <property type="protein sequence ID" value="RPRC000540-PA"/>
    <property type="gene ID" value="RPRC000540"/>
</dbReference>